<evidence type="ECO:0008006" key="8">
    <source>
        <dbReference type="Google" id="ProtNLM"/>
    </source>
</evidence>
<dbReference type="InterPro" id="IPR012893">
    <property type="entry name" value="HipA-like_C"/>
</dbReference>
<proteinExistence type="inferred from homology"/>
<evidence type="ECO:0000259" key="4">
    <source>
        <dbReference type="Pfam" id="PF07804"/>
    </source>
</evidence>
<keyword evidence="3" id="KW-0418">Kinase</keyword>
<comment type="caution">
    <text evidence="6">The sequence shown here is derived from an EMBL/GenBank/DDBJ whole genome shotgun (WGS) entry which is preliminary data.</text>
</comment>
<dbReference type="Pfam" id="PF13657">
    <property type="entry name" value="Couple_hipA"/>
    <property type="match status" value="1"/>
</dbReference>
<protein>
    <recommendedName>
        <fullName evidence="8">Phosphatidylinositol kinase</fullName>
    </recommendedName>
</protein>
<dbReference type="GO" id="GO:0004674">
    <property type="term" value="F:protein serine/threonine kinase activity"/>
    <property type="evidence" value="ECO:0007669"/>
    <property type="project" value="TreeGrafter"/>
</dbReference>
<comment type="similarity">
    <text evidence="1">Belongs to the HipA Ser/Thr kinase family.</text>
</comment>
<accession>A0A177N9A7</accession>
<gene>
    <name evidence="6" type="ORF">A1359_01330</name>
</gene>
<dbReference type="InterPro" id="IPR017508">
    <property type="entry name" value="HipA_N1"/>
</dbReference>
<organism evidence="6 7">
    <name type="scientific">Methylomonas lenta</name>
    <dbReference type="NCBI Taxonomy" id="980561"/>
    <lineage>
        <taxon>Bacteria</taxon>
        <taxon>Pseudomonadati</taxon>
        <taxon>Pseudomonadota</taxon>
        <taxon>Gammaproteobacteria</taxon>
        <taxon>Methylococcales</taxon>
        <taxon>Methylococcaceae</taxon>
        <taxon>Methylomonas</taxon>
    </lineage>
</organism>
<name>A0A177N9A7_9GAMM</name>
<dbReference type="EMBL" id="LUUI01000114">
    <property type="protein sequence ID" value="OAI14073.1"/>
    <property type="molecule type" value="Genomic_DNA"/>
</dbReference>
<sequence>MKRLCVYASDQLVGYLHENDGNGLAFIYASDWLALPNAIALSPELPLSADLFSGEAVSAFFENLLPEGDVLDFISKAAQISAGNVFGLLERFGGDTAGAFSILPEGLLPSDEPHYLPVTPESINLWFDRSRGIPLDISGEQARMSLSGAQDKMTVFIDQLGNVSLPLGAAPSSHIIKPSIQHRQDIPHTAINEALVMTLAQRIGMDVAKVDYSLELNAIVIARYDRTLGKDGRLSRLHQNDLCQILGIPSGKKYEAEGGPTLKACFDAVLARSVQPAVDKKRLIEWVIFNVLVGNMDGHAKNLSLMSKGTRTQLAPFYDLVCTAVYPHLSQKLAFKIGGENRPQWLMSRHWDRFAEDIVVKPKFVRKVTGDMIQRIELVLPAVAAELGAIVGKPDELHMIGKVLDHVNSSVALIKSRLQSS</sequence>
<dbReference type="GO" id="GO:0005829">
    <property type="term" value="C:cytosol"/>
    <property type="evidence" value="ECO:0007669"/>
    <property type="project" value="TreeGrafter"/>
</dbReference>
<dbReference type="STRING" id="980561.A1359_01330"/>
<dbReference type="AlphaFoldDB" id="A0A177N9A7"/>
<dbReference type="Pfam" id="PF07804">
    <property type="entry name" value="HipA_C"/>
    <property type="match status" value="1"/>
</dbReference>
<keyword evidence="2" id="KW-0808">Transferase</keyword>
<dbReference type="RefSeq" id="WP_066983871.1">
    <property type="nucleotide sequence ID" value="NZ_LUUI01000114.1"/>
</dbReference>
<keyword evidence="7" id="KW-1185">Reference proteome</keyword>
<dbReference type="InterPro" id="IPR052028">
    <property type="entry name" value="HipA_Ser/Thr_kinase"/>
</dbReference>
<dbReference type="PANTHER" id="PTHR37419:SF1">
    <property type="entry name" value="SERINE_THREONINE-PROTEIN KINASE TOXIN HIPA"/>
    <property type="match status" value="1"/>
</dbReference>
<evidence type="ECO:0000256" key="3">
    <source>
        <dbReference type="ARBA" id="ARBA00022777"/>
    </source>
</evidence>
<dbReference type="CDD" id="cd17793">
    <property type="entry name" value="HipA"/>
    <property type="match status" value="1"/>
</dbReference>
<dbReference type="PANTHER" id="PTHR37419">
    <property type="entry name" value="SERINE/THREONINE-PROTEIN KINASE TOXIN HIPA"/>
    <property type="match status" value="1"/>
</dbReference>
<evidence type="ECO:0000313" key="6">
    <source>
        <dbReference type="EMBL" id="OAI14073.1"/>
    </source>
</evidence>
<dbReference type="Proteomes" id="UP000078476">
    <property type="component" value="Unassembled WGS sequence"/>
</dbReference>
<dbReference type="NCBIfam" id="TIGR03071">
    <property type="entry name" value="couple_hipA"/>
    <property type="match status" value="1"/>
</dbReference>
<feature type="domain" description="HipA-like C-terminal" evidence="4">
    <location>
        <begin position="144"/>
        <end position="377"/>
    </location>
</feature>
<reference evidence="6 7" key="1">
    <citation type="submission" date="2016-03" db="EMBL/GenBank/DDBJ databases">
        <authorList>
            <person name="Ploux O."/>
        </authorList>
    </citation>
    <scope>NUCLEOTIDE SEQUENCE [LARGE SCALE GENOMIC DNA]</scope>
    <source>
        <strain evidence="6 7">R-45370</strain>
    </source>
</reference>
<feature type="domain" description="HipA N-terminal subdomain 1" evidence="5">
    <location>
        <begin position="5"/>
        <end position="102"/>
    </location>
</feature>
<evidence type="ECO:0000313" key="7">
    <source>
        <dbReference type="Proteomes" id="UP000078476"/>
    </source>
</evidence>
<dbReference type="OrthoDB" id="9805913at2"/>
<evidence type="ECO:0000256" key="2">
    <source>
        <dbReference type="ARBA" id="ARBA00022679"/>
    </source>
</evidence>
<evidence type="ECO:0000256" key="1">
    <source>
        <dbReference type="ARBA" id="ARBA00010164"/>
    </source>
</evidence>
<evidence type="ECO:0000259" key="5">
    <source>
        <dbReference type="Pfam" id="PF13657"/>
    </source>
</evidence>